<comment type="caution">
    <text evidence="3">The sequence shown here is derived from an EMBL/GenBank/DDBJ whole genome shotgun (WGS) entry which is preliminary data.</text>
</comment>
<feature type="transmembrane region" description="Helical" evidence="1">
    <location>
        <begin position="57"/>
        <end position="82"/>
    </location>
</feature>
<evidence type="ECO:0000256" key="1">
    <source>
        <dbReference type="SAM" id="Phobius"/>
    </source>
</evidence>
<name>A0ABV8SLJ8_9GAMM</name>
<keyword evidence="1" id="KW-0812">Transmembrane</keyword>
<keyword evidence="2" id="KW-0732">Signal</keyword>
<dbReference type="EMBL" id="JBHSDU010000001">
    <property type="protein sequence ID" value="MFC4308210.1"/>
    <property type="molecule type" value="Genomic_DNA"/>
</dbReference>
<evidence type="ECO:0000256" key="2">
    <source>
        <dbReference type="SAM" id="SignalP"/>
    </source>
</evidence>
<feature type="transmembrane region" description="Helical" evidence="1">
    <location>
        <begin position="118"/>
        <end position="136"/>
    </location>
</feature>
<keyword evidence="1" id="KW-0472">Membrane</keyword>
<organism evidence="3 4">
    <name type="scientific">Steroidobacter flavus</name>
    <dbReference type="NCBI Taxonomy" id="1842136"/>
    <lineage>
        <taxon>Bacteria</taxon>
        <taxon>Pseudomonadati</taxon>
        <taxon>Pseudomonadota</taxon>
        <taxon>Gammaproteobacteria</taxon>
        <taxon>Steroidobacterales</taxon>
        <taxon>Steroidobacteraceae</taxon>
        <taxon>Steroidobacter</taxon>
    </lineage>
</organism>
<keyword evidence="1" id="KW-1133">Transmembrane helix</keyword>
<sequence length="152" mass="16267">MSSKAVLSCVLLLGVIVSFTVFAAFLSDPVATDTALVEEGSHFKAPVLVEQVMGPNVAALFAPTILSLATVFGILASIVWEYSEGRITKLSSRNLAPLVVSPIVLLFSYAIAAEHPDAMIGTLMAFQNGFFWQVVIGKRDSKNEVAAVRHET</sequence>
<accession>A0ABV8SLJ8</accession>
<gene>
    <name evidence="3" type="ORF">ACFPN2_03860</name>
</gene>
<keyword evidence="4" id="KW-1185">Reference proteome</keyword>
<protein>
    <submittedName>
        <fullName evidence="3">Uncharacterized protein</fullName>
    </submittedName>
</protein>
<evidence type="ECO:0000313" key="3">
    <source>
        <dbReference type="EMBL" id="MFC4308210.1"/>
    </source>
</evidence>
<feature type="signal peptide" evidence="2">
    <location>
        <begin position="1"/>
        <end position="23"/>
    </location>
</feature>
<dbReference type="Proteomes" id="UP001595904">
    <property type="component" value="Unassembled WGS sequence"/>
</dbReference>
<reference evidence="4" key="1">
    <citation type="journal article" date="2019" name="Int. J. Syst. Evol. Microbiol.">
        <title>The Global Catalogue of Microorganisms (GCM) 10K type strain sequencing project: providing services to taxonomists for standard genome sequencing and annotation.</title>
        <authorList>
            <consortium name="The Broad Institute Genomics Platform"/>
            <consortium name="The Broad Institute Genome Sequencing Center for Infectious Disease"/>
            <person name="Wu L."/>
            <person name="Ma J."/>
        </authorList>
    </citation>
    <scope>NUCLEOTIDE SEQUENCE [LARGE SCALE GENOMIC DNA]</scope>
    <source>
        <strain evidence="4">CGMCC 1.10759</strain>
    </source>
</reference>
<feature type="transmembrane region" description="Helical" evidence="1">
    <location>
        <begin position="94"/>
        <end position="112"/>
    </location>
</feature>
<dbReference type="RefSeq" id="WP_380595153.1">
    <property type="nucleotide sequence ID" value="NZ_JBHSDU010000001.1"/>
</dbReference>
<evidence type="ECO:0000313" key="4">
    <source>
        <dbReference type="Proteomes" id="UP001595904"/>
    </source>
</evidence>
<feature type="chain" id="PRO_5046359596" evidence="2">
    <location>
        <begin position="24"/>
        <end position="152"/>
    </location>
</feature>
<proteinExistence type="predicted"/>